<dbReference type="InterPro" id="IPR009678">
    <property type="entry name" value="Phage_tail_completion_R"/>
</dbReference>
<accession>A0A4V2HDA4</accession>
<dbReference type="OrthoDB" id="8564199at2"/>
<dbReference type="AlphaFoldDB" id="A0A4V2HDA4"/>
<dbReference type="RefSeq" id="WP_130550448.1">
    <property type="nucleotide sequence ID" value="NZ_SHMC01000002.1"/>
</dbReference>
<protein>
    <submittedName>
        <fullName evidence="1">Phage tail protein</fullName>
    </submittedName>
</protein>
<proteinExistence type="predicted"/>
<sequence length="139" mass="15384">MKKIGTLRAALESADPTLARDRDRLLVFVDNGSVVATGAPGRSFEWRYTANLIVTDFAGDPNVLLLAVLDWARIHQNELLDAPSQRDRITFEVDVLANDKVDLDIKLPLTERVIVSKDPGGFDVIEVADEPAPVSEWML</sequence>
<evidence type="ECO:0000313" key="2">
    <source>
        <dbReference type="Proteomes" id="UP000292627"/>
    </source>
</evidence>
<dbReference type="EMBL" id="SHMC01000002">
    <property type="protein sequence ID" value="TAA26572.1"/>
    <property type="molecule type" value="Genomic_DNA"/>
</dbReference>
<organism evidence="1 2">
    <name type="scientific">Pseudoxanthomonas winnipegensis</name>
    <dbReference type="NCBI Taxonomy" id="2480810"/>
    <lineage>
        <taxon>Bacteria</taxon>
        <taxon>Pseudomonadati</taxon>
        <taxon>Pseudomonadota</taxon>
        <taxon>Gammaproteobacteria</taxon>
        <taxon>Lysobacterales</taxon>
        <taxon>Lysobacteraceae</taxon>
        <taxon>Pseudoxanthomonas</taxon>
    </lineage>
</organism>
<name>A0A4V2HDA4_9GAMM</name>
<evidence type="ECO:0000313" key="1">
    <source>
        <dbReference type="EMBL" id="TAA26572.1"/>
    </source>
</evidence>
<comment type="caution">
    <text evidence="1">The sequence shown here is derived from an EMBL/GenBank/DDBJ whole genome shotgun (WGS) entry which is preliminary data.</text>
</comment>
<reference evidence="1 2" key="1">
    <citation type="submission" date="2019-02" db="EMBL/GenBank/DDBJ databases">
        <title>WGS of Pseudoxanthomonas species novum from clinical isolates.</title>
        <authorList>
            <person name="Bernier A.-M."/>
            <person name="Bernard K."/>
            <person name="Vachon A."/>
        </authorList>
    </citation>
    <scope>NUCLEOTIDE SEQUENCE [LARGE SCALE GENOMIC DNA]</scope>
    <source>
        <strain evidence="1 2">NML171200</strain>
    </source>
</reference>
<dbReference type="Pfam" id="PF06891">
    <property type="entry name" value="P2_Phage_GpR"/>
    <property type="match status" value="1"/>
</dbReference>
<gene>
    <name evidence="1" type="ORF">EA660_04895</name>
</gene>
<dbReference type="Proteomes" id="UP000292627">
    <property type="component" value="Unassembled WGS sequence"/>
</dbReference>